<dbReference type="AlphaFoldDB" id="A0A0B8N8E3"/>
<evidence type="ECO:0000256" key="3">
    <source>
        <dbReference type="ARBA" id="ARBA00022989"/>
    </source>
</evidence>
<keyword evidence="4 5" id="KW-0472">Membrane</keyword>
<dbReference type="EMBL" id="CP017839">
    <property type="protein sequence ID" value="APA94809.1"/>
    <property type="molecule type" value="Genomic_DNA"/>
</dbReference>
<gene>
    <name evidence="7" type="ORF">NS506_00730</name>
    <name evidence="8" type="ORF">NSK11_contig00074-0030</name>
</gene>
<evidence type="ECO:0000313" key="8">
    <source>
        <dbReference type="EMBL" id="GAP30195.1"/>
    </source>
</evidence>
<feature type="transmembrane region" description="Helical" evidence="5">
    <location>
        <begin position="6"/>
        <end position="27"/>
    </location>
</feature>
<evidence type="ECO:0000313" key="10">
    <source>
        <dbReference type="Proteomes" id="UP000180166"/>
    </source>
</evidence>
<keyword evidence="9" id="KW-1185">Reference proteome</keyword>
<reference evidence="9" key="1">
    <citation type="submission" date="2015-07" db="EMBL/GenBank/DDBJ databases">
        <title>Nocardia seriolae U-1 whole genome shotgun sequence.</title>
        <authorList>
            <person name="Imajoh M."/>
            <person name="Fukumoto Y."/>
            <person name="Sukeda M."/>
            <person name="Yamane J."/>
            <person name="Yamasaki K."/>
            <person name="Shimizu M."/>
            <person name="Ohnishi K."/>
            <person name="Oshima S."/>
        </authorList>
    </citation>
    <scope>NUCLEOTIDE SEQUENCE [LARGE SCALE GENOMIC DNA]</scope>
    <source>
        <strain evidence="9">U-1</strain>
    </source>
</reference>
<keyword evidence="3 5" id="KW-1133">Transmembrane helix</keyword>
<dbReference type="Proteomes" id="UP000180166">
    <property type="component" value="Chromosome"/>
</dbReference>
<sequence length="339" mass="35463">MAVDYVVWAARLTLAVVFGLSAWGKFADRAGTRKAVGEFGIPLAWVPAVAWGLPGVEALVAVALLPPWTAAGATLVAILLLGMFTGAVVRLLRQGKRPVCSCFGAASAAPIGRGTIVRNIALIALAGWTVVATLVESDVPQTLPVDHTVAMVVGAVFAAVLVSLWGELRALRRRLDEQVLSTLGAEGLPQGAVAPEFEVSNTAGRRSGLDELLSPGKSLLLVFVHPACEMCAALARELPRWQARSADALTIAVLGNGDVAEHAAWGREQGLGEIPVLVQQGNEAALRYRVRGTPSGVLINQQGRVAAPVARGAMAVRDLIFQAKRTGKSEKSQTNGAVL</sequence>
<evidence type="ECO:0000256" key="1">
    <source>
        <dbReference type="ARBA" id="ARBA00004141"/>
    </source>
</evidence>
<name>A0A0B8N8E3_9NOCA</name>
<evidence type="ECO:0000256" key="4">
    <source>
        <dbReference type="ARBA" id="ARBA00023136"/>
    </source>
</evidence>
<dbReference type="SUPFAM" id="SSF52833">
    <property type="entry name" value="Thioredoxin-like"/>
    <property type="match status" value="1"/>
</dbReference>
<dbReference type="GO" id="GO:0016491">
    <property type="term" value="F:oxidoreductase activity"/>
    <property type="evidence" value="ECO:0007669"/>
    <property type="project" value="InterPro"/>
</dbReference>
<organism evidence="8 9">
    <name type="scientific">Nocardia seriolae</name>
    <dbReference type="NCBI Taxonomy" id="37332"/>
    <lineage>
        <taxon>Bacteria</taxon>
        <taxon>Bacillati</taxon>
        <taxon>Actinomycetota</taxon>
        <taxon>Actinomycetes</taxon>
        <taxon>Mycobacteriales</taxon>
        <taxon>Nocardiaceae</taxon>
        <taxon>Nocardia</taxon>
    </lineage>
</organism>
<dbReference type="OrthoDB" id="5643368at2"/>
<dbReference type="RefSeq" id="WP_033089878.1">
    <property type="nucleotide sequence ID" value="NZ_AP017900.1"/>
</dbReference>
<dbReference type="InterPro" id="IPR009908">
    <property type="entry name" value="Methylamine_util_MauE"/>
</dbReference>
<feature type="transmembrane region" description="Helical" evidence="5">
    <location>
        <begin position="70"/>
        <end position="89"/>
    </location>
</feature>
<proteinExistence type="predicted"/>
<dbReference type="PROSITE" id="PS51352">
    <property type="entry name" value="THIOREDOXIN_2"/>
    <property type="match status" value="1"/>
</dbReference>
<accession>A0A0B8N8E3</accession>
<evidence type="ECO:0000313" key="7">
    <source>
        <dbReference type="EMBL" id="APA94809.1"/>
    </source>
</evidence>
<reference evidence="8 9" key="2">
    <citation type="journal article" date="2016" name="Genome Announc.">
        <title>Draft Genome Sequence of Erythromycin- and Oxytetracycline-Sensitive Nocardia seriolae Strain U-1 (NBRC 110359).</title>
        <authorList>
            <person name="Imajoh M."/>
            <person name="Sukeda M."/>
            <person name="Shimizu M."/>
            <person name="Yamane J."/>
            <person name="Ohnishi K."/>
            <person name="Oshima S."/>
        </authorList>
    </citation>
    <scope>NUCLEOTIDE SEQUENCE [LARGE SCALE GENOMIC DNA]</scope>
    <source>
        <strain evidence="8 9">U-1</strain>
    </source>
</reference>
<dbReference type="InterPro" id="IPR013766">
    <property type="entry name" value="Thioredoxin_domain"/>
</dbReference>
<evidence type="ECO:0000256" key="5">
    <source>
        <dbReference type="SAM" id="Phobius"/>
    </source>
</evidence>
<dbReference type="GO" id="GO:0016209">
    <property type="term" value="F:antioxidant activity"/>
    <property type="evidence" value="ECO:0007669"/>
    <property type="project" value="InterPro"/>
</dbReference>
<dbReference type="KEGG" id="nsr:NS506_00730"/>
<dbReference type="Pfam" id="PF00578">
    <property type="entry name" value="AhpC-TSA"/>
    <property type="match status" value="1"/>
</dbReference>
<dbReference type="InterPro" id="IPR000866">
    <property type="entry name" value="AhpC/TSA"/>
</dbReference>
<dbReference type="EMBL" id="BBYQ01000074">
    <property type="protein sequence ID" value="GAP30195.1"/>
    <property type="molecule type" value="Genomic_DNA"/>
</dbReference>
<feature type="transmembrane region" description="Helical" evidence="5">
    <location>
        <begin position="116"/>
        <end position="135"/>
    </location>
</feature>
<comment type="subcellular location">
    <subcellularLocation>
        <location evidence="1">Membrane</location>
        <topology evidence="1">Multi-pass membrane protein</topology>
    </subcellularLocation>
</comment>
<dbReference type="GO" id="GO:0016020">
    <property type="term" value="C:membrane"/>
    <property type="evidence" value="ECO:0007669"/>
    <property type="project" value="UniProtKB-SubCell"/>
</dbReference>
<evidence type="ECO:0000259" key="6">
    <source>
        <dbReference type="PROSITE" id="PS51352"/>
    </source>
</evidence>
<feature type="transmembrane region" description="Helical" evidence="5">
    <location>
        <begin position="39"/>
        <end position="64"/>
    </location>
</feature>
<keyword evidence="2 5" id="KW-0812">Transmembrane</keyword>
<dbReference type="Gene3D" id="3.40.30.10">
    <property type="entry name" value="Glutaredoxin"/>
    <property type="match status" value="1"/>
</dbReference>
<dbReference type="Pfam" id="PF07291">
    <property type="entry name" value="MauE"/>
    <property type="match status" value="1"/>
</dbReference>
<evidence type="ECO:0000313" key="9">
    <source>
        <dbReference type="Proteomes" id="UP000037179"/>
    </source>
</evidence>
<feature type="transmembrane region" description="Helical" evidence="5">
    <location>
        <begin position="147"/>
        <end position="165"/>
    </location>
</feature>
<dbReference type="InterPro" id="IPR036249">
    <property type="entry name" value="Thioredoxin-like_sf"/>
</dbReference>
<evidence type="ECO:0000256" key="2">
    <source>
        <dbReference type="ARBA" id="ARBA00022692"/>
    </source>
</evidence>
<reference evidence="7 10" key="3">
    <citation type="submission" date="2016-10" db="EMBL/GenBank/DDBJ databases">
        <title>Genome sequence of Nocardia seriolae strain EM150506, isolated from Anguila japonica.</title>
        <authorList>
            <person name="Han H.-J."/>
        </authorList>
    </citation>
    <scope>NUCLEOTIDE SEQUENCE [LARGE SCALE GENOMIC DNA]</scope>
    <source>
        <strain evidence="7 10">EM150506</strain>
    </source>
</reference>
<feature type="domain" description="Thioredoxin" evidence="6">
    <location>
        <begin position="188"/>
        <end position="325"/>
    </location>
</feature>
<protein>
    <recommendedName>
        <fullName evidence="6">Thioredoxin domain-containing protein</fullName>
    </recommendedName>
</protein>
<dbReference type="GO" id="GO:0030416">
    <property type="term" value="P:methylamine metabolic process"/>
    <property type="evidence" value="ECO:0007669"/>
    <property type="project" value="InterPro"/>
</dbReference>
<dbReference type="Proteomes" id="UP000037179">
    <property type="component" value="Unassembled WGS sequence"/>
</dbReference>